<reference evidence="2 3" key="1">
    <citation type="journal article" date="2013" name="Mar. Genomics">
        <title>Expression of sulfatases in Rhodopirellula baltica and the diversity of sulfatases in the genus Rhodopirellula.</title>
        <authorList>
            <person name="Wegner C.E."/>
            <person name="Richter-Heitmann T."/>
            <person name="Klindworth A."/>
            <person name="Klockow C."/>
            <person name="Richter M."/>
            <person name="Achstetter T."/>
            <person name="Glockner F.O."/>
            <person name="Harder J."/>
        </authorList>
    </citation>
    <scope>NUCLEOTIDE SEQUENCE [LARGE SCALE GENOMIC DNA]</scope>
    <source>
        <strain evidence="2 3">SM1</strain>
    </source>
</reference>
<gene>
    <name evidence="2" type="ORF">RMSM_01445</name>
</gene>
<feature type="transmembrane region" description="Helical" evidence="1">
    <location>
        <begin position="29"/>
        <end position="48"/>
    </location>
</feature>
<dbReference type="PATRIC" id="fig|1265738.3.peg.1432"/>
<keyword evidence="1" id="KW-0472">Membrane</keyword>
<organism evidence="2 3">
    <name type="scientific">Rhodopirellula maiorica SM1</name>
    <dbReference type="NCBI Taxonomy" id="1265738"/>
    <lineage>
        <taxon>Bacteria</taxon>
        <taxon>Pseudomonadati</taxon>
        <taxon>Planctomycetota</taxon>
        <taxon>Planctomycetia</taxon>
        <taxon>Pirellulales</taxon>
        <taxon>Pirellulaceae</taxon>
        <taxon>Novipirellula</taxon>
    </lineage>
</organism>
<keyword evidence="1" id="KW-0812">Transmembrane</keyword>
<proteinExistence type="predicted"/>
<name>M5S608_9BACT</name>
<accession>M5S608</accession>
<dbReference type="AlphaFoldDB" id="M5S608"/>
<keyword evidence="3" id="KW-1185">Reference proteome</keyword>
<protein>
    <submittedName>
        <fullName evidence="2">Uncharacterized protein</fullName>
    </submittedName>
</protein>
<dbReference type="Proteomes" id="UP000011991">
    <property type="component" value="Unassembled WGS sequence"/>
</dbReference>
<dbReference type="EMBL" id="ANOG01000214">
    <property type="protein sequence ID" value="EMI21629.1"/>
    <property type="molecule type" value="Genomic_DNA"/>
</dbReference>
<sequence>MGQTAVGFVEAHSFQAASRRMQSFETPAGVVQGILPLLLILFGCGIGLCRVDSYFQEMCVTRSLVPRFAGQTNIPPPIQFGDQ</sequence>
<evidence type="ECO:0000256" key="1">
    <source>
        <dbReference type="SAM" id="Phobius"/>
    </source>
</evidence>
<evidence type="ECO:0000313" key="3">
    <source>
        <dbReference type="Proteomes" id="UP000011991"/>
    </source>
</evidence>
<comment type="caution">
    <text evidence="2">The sequence shown here is derived from an EMBL/GenBank/DDBJ whole genome shotgun (WGS) entry which is preliminary data.</text>
</comment>
<keyword evidence="1" id="KW-1133">Transmembrane helix</keyword>
<evidence type="ECO:0000313" key="2">
    <source>
        <dbReference type="EMBL" id="EMI21629.1"/>
    </source>
</evidence>